<evidence type="ECO:0000256" key="1">
    <source>
        <dbReference type="ARBA" id="ARBA00004906"/>
    </source>
</evidence>
<name>A0A9J7LA90_BRAFL</name>
<sequence length="316" mass="34127">MFAALTVFLEVLLVGISIAFVILSFHWYFMVVYKLDNAGWARAPHAQQKNGTGSWADRSPLHDAACYGRVLALKTLLDQGACANLSTIDSVTPLHEACLGGHAVCAKMLISAGAQVNARNIDGSTPLCDACSRGSVSCINLLLSHGAEVNPSLITASPLHEAVLRGHQECVDILIENGARIEHTDCHHGTPLHVACVRGHVDCAKSLLLAGANPNATKNHETPLHYAAQNNYTAVIQVLVEHGANITALNQNGKRALHLTAEDSEARQLLFYVEGHVESLKQLCRLTIRQSVGAGRLEYLSSLKLPDLMLNFLCHR</sequence>
<dbReference type="GO" id="GO:0035556">
    <property type="term" value="P:intracellular signal transduction"/>
    <property type="evidence" value="ECO:0007669"/>
    <property type="project" value="InterPro"/>
</dbReference>
<accession>A0A9J7LA90</accession>
<keyword evidence="6" id="KW-1133">Transmembrane helix</keyword>
<dbReference type="PRINTS" id="PR01415">
    <property type="entry name" value="ANKYRIN"/>
</dbReference>
<dbReference type="SUPFAM" id="SSF158235">
    <property type="entry name" value="SOCS box-like"/>
    <property type="match status" value="1"/>
</dbReference>
<dbReference type="InterPro" id="IPR036770">
    <property type="entry name" value="Ankyrin_rpt-contain_sf"/>
</dbReference>
<keyword evidence="6" id="KW-0472">Membrane</keyword>
<evidence type="ECO:0000256" key="4">
    <source>
        <dbReference type="ARBA" id="ARBA00023043"/>
    </source>
</evidence>
<reference evidence="9" key="2">
    <citation type="submission" date="2025-08" db="UniProtKB">
        <authorList>
            <consortium name="RefSeq"/>
        </authorList>
    </citation>
    <scope>IDENTIFICATION</scope>
    <source>
        <strain evidence="9">S238N-H82</strain>
        <tissue evidence="9">Testes</tissue>
    </source>
</reference>
<protein>
    <submittedName>
        <fullName evidence="9">Ankyrin repeat and SOCS box protein 13-like isoform X1</fullName>
    </submittedName>
</protein>
<dbReference type="PROSITE" id="PS50297">
    <property type="entry name" value="ANK_REP_REGION"/>
    <property type="match status" value="6"/>
</dbReference>
<dbReference type="SUPFAM" id="SSF48403">
    <property type="entry name" value="Ankyrin repeat"/>
    <property type="match status" value="1"/>
</dbReference>
<dbReference type="FunFam" id="1.10.750.20:FF:000001">
    <property type="entry name" value="Ankyrin repeat and SOCS box containing 1"/>
    <property type="match status" value="1"/>
</dbReference>
<feature type="repeat" description="ANK" evidence="5">
    <location>
        <begin position="89"/>
        <end position="121"/>
    </location>
</feature>
<dbReference type="PROSITE" id="PS50225">
    <property type="entry name" value="SOCS"/>
    <property type="match status" value="1"/>
</dbReference>
<dbReference type="RefSeq" id="XP_035677813.1">
    <property type="nucleotide sequence ID" value="XM_035821920.1"/>
</dbReference>
<dbReference type="Gene3D" id="1.25.40.20">
    <property type="entry name" value="Ankyrin repeat-containing domain"/>
    <property type="match status" value="1"/>
</dbReference>
<evidence type="ECO:0000256" key="2">
    <source>
        <dbReference type="ARBA" id="ARBA00005949"/>
    </source>
</evidence>
<dbReference type="PANTHER" id="PTHR24136">
    <property type="entry name" value="SOWAH (DROSOPHILA) HOMOLOG"/>
    <property type="match status" value="1"/>
</dbReference>
<dbReference type="AlphaFoldDB" id="A0A9J7LA90"/>
<dbReference type="Pfam" id="PF07525">
    <property type="entry name" value="SOCS_box"/>
    <property type="match status" value="1"/>
</dbReference>
<evidence type="ECO:0000259" key="7">
    <source>
        <dbReference type="PROSITE" id="PS50225"/>
    </source>
</evidence>
<gene>
    <name evidence="9" type="primary">LOC118416716</name>
</gene>
<keyword evidence="4 5" id="KW-0040">ANK repeat</keyword>
<keyword evidence="6" id="KW-0812">Transmembrane</keyword>
<dbReference type="InterPro" id="IPR002110">
    <property type="entry name" value="Ankyrin_rpt"/>
</dbReference>
<dbReference type="Pfam" id="PF00023">
    <property type="entry name" value="Ank"/>
    <property type="match status" value="1"/>
</dbReference>
<dbReference type="SMART" id="SM00248">
    <property type="entry name" value="ANK"/>
    <property type="match status" value="6"/>
</dbReference>
<feature type="repeat" description="ANK" evidence="5">
    <location>
        <begin position="154"/>
        <end position="186"/>
    </location>
</feature>
<dbReference type="InterPro" id="IPR051573">
    <property type="entry name" value="Ankyrin-SOCS_box_domain"/>
</dbReference>
<keyword evidence="3" id="KW-0677">Repeat</keyword>
<dbReference type="PROSITE" id="PS50088">
    <property type="entry name" value="ANK_REPEAT"/>
    <property type="match status" value="6"/>
</dbReference>
<dbReference type="GO" id="GO:0045732">
    <property type="term" value="P:positive regulation of protein catabolic process"/>
    <property type="evidence" value="ECO:0000318"/>
    <property type="project" value="GO_Central"/>
</dbReference>
<feature type="repeat" description="ANK" evidence="5">
    <location>
        <begin position="122"/>
        <end position="150"/>
    </location>
</feature>
<dbReference type="KEGG" id="bfo:118416716"/>
<evidence type="ECO:0000313" key="9">
    <source>
        <dbReference type="RefSeq" id="XP_035677813.1"/>
    </source>
</evidence>
<dbReference type="Gene3D" id="1.10.750.20">
    <property type="entry name" value="SOCS box"/>
    <property type="match status" value="1"/>
</dbReference>
<evidence type="ECO:0000313" key="8">
    <source>
        <dbReference type="Proteomes" id="UP000001554"/>
    </source>
</evidence>
<feature type="domain" description="SOCS box" evidence="7">
    <location>
        <begin position="277"/>
        <end position="316"/>
    </location>
</feature>
<keyword evidence="8" id="KW-1185">Reference proteome</keyword>
<feature type="repeat" description="ANK" evidence="5">
    <location>
        <begin position="187"/>
        <end position="219"/>
    </location>
</feature>
<dbReference type="GeneID" id="118416716"/>
<dbReference type="InterPro" id="IPR036036">
    <property type="entry name" value="SOCS_box-like_dom_sf"/>
</dbReference>
<dbReference type="PANTHER" id="PTHR24136:SF15">
    <property type="entry name" value="ANK_REP_REGION DOMAIN-CONTAINING PROTEIN"/>
    <property type="match status" value="1"/>
</dbReference>
<evidence type="ECO:0000256" key="6">
    <source>
        <dbReference type="SAM" id="Phobius"/>
    </source>
</evidence>
<reference evidence="8" key="1">
    <citation type="journal article" date="2020" name="Nat. Ecol. Evol.">
        <title>Deeply conserved synteny resolves early events in vertebrate evolution.</title>
        <authorList>
            <person name="Simakov O."/>
            <person name="Marletaz F."/>
            <person name="Yue J.X."/>
            <person name="O'Connell B."/>
            <person name="Jenkins J."/>
            <person name="Brandt A."/>
            <person name="Calef R."/>
            <person name="Tung C.H."/>
            <person name="Huang T.K."/>
            <person name="Schmutz J."/>
            <person name="Satoh N."/>
            <person name="Yu J.K."/>
            <person name="Putnam N.H."/>
            <person name="Green R.E."/>
            <person name="Rokhsar D.S."/>
        </authorList>
    </citation>
    <scope>NUCLEOTIDE SEQUENCE [LARGE SCALE GENOMIC DNA]</scope>
    <source>
        <strain evidence="8">S238N-H82</strain>
    </source>
</reference>
<dbReference type="SMART" id="SM00969">
    <property type="entry name" value="SOCS_box"/>
    <property type="match status" value="1"/>
</dbReference>
<dbReference type="GO" id="GO:0016567">
    <property type="term" value="P:protein ubiquitination"/>
    <property type="evidence" value="ECO:0000318"/>
    <property type="project" value="GO_Central"/>
</dbReference>
<feature type="transmembrane region" description="Helical" evidence="6">
    <location>
        <begin position="7"/>
        <end position="29"/>
    </location>
</feature>
<evidence type="ECO:0000256" key="5">
    <source>
        <dbReference type="PROSITE-ProRule" id="PRU00023"/>
    </source>
</evidence>
<dbReference type="Proteomes" id="UP000001554">
    <property type="component" value="Chromosome 5"/>
</dbReference>
<organism evidence="8 9">
    <name type="scientific">Branchiostoma floridae</name>
    <name type="common">Florida lancelet</name>
    <name type="synonym">Amphioxus</name>
    <dbReference type="NCBI Taxonomy" id="7739"/>
    <lineage>
        <taxon>Eukaryota</taxon>
        <taxon>Metazoa</taxon>
        <taxon>Chordata</taxon>
        <taxon>Cephalochordata</taxon>
        <taxon>Leptocardii</taxon>
        <taxon>Amphioxiformes</taxon>
        <taxon>Branchiostomatidae</taxon>
        <taxon>Branchiostoma</taxon>
    </lineage>
</organism>
<evidence type="ECO:0000256" key="3">
    <source>
        <dbReference type="ARBA" id="ARBA00022737"/>
    </source>
</evidence>
<comment type="pathway">
    <text evidence="1">Protein modification; protein ubiquitination.</text>
</comment>
<dbReference type="CDD" id="cd03587">
    <property type="entry name" value="SOCS"/>
    <property type="match status" value="1"/>
</dbReference>
<dbReference type="Pfam" id="PF12796">
    <property type="entry name" value="Ank_2"/>
    <property type="match status" value="2"/>
</dbReference>
<feature type="repeat" description="ANK" evidence="5">
    <location>
        <begin position="219"/>
        <end position="251"/>
    </location>
</feature>
<comment type="similarity">
    <text evidence="2">Belongs to the ankyrin SOCS box (ASB) family.</text>
</comment>
<feature type="repeat" description="ANK" evidence="5">
    <location>
        <begin position="56"/>
        <end position="88"/>
    </location>
</feature>
<dbReference type="InterPro" id="IPR001496">
    <property type="entry name" value="SOCS_box"/>
</dbReference>
<proteinExistence type="inferred from homology"/>
<dbReference type="FunFam" id="1.25.40.20:FF:000016">
    <property type="entry name" value="Ankyrin repeat and SOCS box containing 5"/>
    <property type="match status" value="1"/>
</dbReference>
<dbReference type="OrthoDB" id="3246549at2759"/>